<name>A0A4P9K501_9GAMM</name>
<gene>
    <name evidence="2" type="ORF">FE785_00955</name>
</gene>
<reference evidence="2 3" key="1">
    <citation type="submission" date="2019-05" db="EMBL/GenBank/DDBJ databases">
        <title>Thiomicrorhabdus sediminis sp. nov, a novel sulfur-oxidizing bacterium isolated from coastal sediment.</title>
        <authorList>
            <person name="Liu X."/>
        </authorList>
    </citation>
    <scope>NUCLEOTIDE SEQUENCE [LARGE SCALE GENOMIC DNA]</scope>
    <source>
        <strain evidence="2 3">G1</strain>
    </source>
</reference>
<dbReference type="RefSeq" id="WP_138563519.1">
    <property type="nucleotide sequence ID" value="NZ_CP040602.1"/>
</dbReference>
<sequence>MKNLLLKLFSPILTPLENSEGDYQYAPSHRTVLKIMGILFLIVAGVTLYFSLKIDQMAGLFPMVLFGGIGLICLGVAYLGSDKAVAKIWRNRN</sequence>
<dbReference type="AlphaFoldDB" id="A0A4P9K501"/>
<keyword evidence="1" id="KW-0472">Membrane</keyword>
<protein>
    <submittedName>
        <fullName evidence="2">Uncharacterized protein</fullName>
    </submittedName>
</protein>
<keyword evidence="1" id="KW-0812">Transmembrane</keyword>
<evidence type="ECO:0000256" key="1">
    <source>
        <dbReference type="SAM" id="Phobius"/>
    </source>
</evidence>
<dbReference type="KEGG" id="thig:FE785_00955"/>
<proteinExistence type="predicted"/>
<feature type="transmembrane region" description="Helical" evidence="1">
    <location>
        <begin position="32"/>
        <end position="52"/>
    </location>
</feature>
<evidence type="ECO:0000313" key="3">
    <source>
        <dbReference type="Proteomes" id="UP000304864"/>
    </source>
</evidence>
<dbReference type="OrthoDB" id="6904738at2"/>
<accession>A0A4P9K501</accession>
<feature type="transmembrane region" description="Helical" evidence="1">
    <location>
        <begin position="58"/>
        <end position="80"/>
    </location>
</feature>
<dbReference type="Proteomes" id="UP000304864">
    <property type="component" value="Chromosome"/>
</dbReference>
<evidence type="ECO:0000313" key="2">
    <source>
        <dbReference type="EMBL" id="QCU89297.1"/>
    </source>
</evidence>
<dbReference type="EMBL" id="CP040602">
    <property type="protein sequence ID" value="QCU89297.1"/>
    <property type="molecule type" value="Genomic_DNA"/>
</dbReference>
<keyword evidence="3" id="KW-1185">Reference proteome</keyword>
<keyword evidence="1" id="KW-1133">Transmembrane helix</keyword>
<organism evidence="2 3">
    <name type="scientific">Thiomicrorhabdus sediminis</name>
    <dbReference type="NCBI Taxonomy" id="2580412"/>
    <lineage>
        <taxon>Bacteria</taxon>
        <taxon>Pseudomonadati</taxon>
        <taxon>Pseudomonadota</taxon>
        <taxon>Gammaproteobacteria</taxon>
        <taxon>Thiotrichales</taxon>
        <taxon>Piscirickettsiaceae</taxon>
        <taxon>Thiomicrorhabdus</taxon>
    </lineage>
</organism>